<reference evidence="4 5" key="1">
    <citation type="journal article" date="2014" name="Int. J. Syst. Evol. Microbiol.">
        <title>Complete genome sequence of Corynebacterium casei LMG S-19264T (=DSM 44701T), isolated from a smear-ripened cheese.</title>
        <authorList>
            <consortium name="US DOE Joint Genome Institute (JGI-PGF)"/>
            <person name="Walter F."/>
            <person name="Albersmeier A."/>
            <person name="Kalinowski J."/>
            <person name="Ruckert C."/>
        </authorList>
    </citation>
    <scope>NUCLEOTIDE SEQUENCE [LARGE SCALE GENOMIC DNA]</scope>
    <source>
        <strain evidence="4 5">NBRC 110095</strain>
    </source>
</reference>
<proteinExistence type="inferred from homology"/>
<keyword evidence="2" id="KW-0732">Signal</keyword>
<evidence type="ECO:0000256" key="1">
    <source>
        <dbReference type="ARBA" id="ARBA00008520"/>
    </source>
</evidence>
<feature type="binding site" evidence="3">
    <location>
        <position position="254"/>
    </location>
    <ligand>
        <name>Fe cation</name>
        <dbReference type="ChEBI" id="CHEBI:24875"/>
    </ligand>
</feature>
<evidence type="ECO:0000313" key="4">
    <source>
        <dbReference type="EMBL" id="GLS25318.1"/>
    </source>
</evidence>
<keyword evidence="3" id="KW-0408">Iron</keyword>
<keyword evidence="3" id="KW-0479">Metal-binding</keyword>
<dbReference type="InterPro" id="IPR026045">
    <property type="entry name" value="Ferric-bd"/>
</dbReference>
<comment type="similarity">
    <text evidence="1">Belongs to the bacterial solute-binding protein 1 family.</text>
</comment>
<dbReference type="AlphaFoldDB" id="A0AA37T4X4"/>
<dbReference type="Gene3D" id="3.40.190.10">
    <property type="entry name" value="Periplasmic binding protein-like II"/>
    <property type="match status" value="2"/>
</dbReference>
<dbReference type="PANTHER" id="PTHR30006">
    <property type="entry name" value="THIAMINE-BINDING PERIPLASMIC PROTEIN-RELATED"/>
    <property type="match status" value="1"/>
</dbReference>
<dbReference type="PIRSF" id="PIRSF002825">
    <property type="entry name" value="CfbpA"/>
    <property type="match status" value="1"/>
</dbReference>
<comment type="caution">
    <text evidence="4">The sequence shown here is derived from an EMBL/GenBank/DDBJ whole genome shotgun (WGS) entry which is preliminary data.</text>
</comment>
<dbReference type="Pfam" id="PF13416">
    <property type="entry name" value="SBP_bac_8"/>
    <property type="match status" value="1"/>
</dbReference>
<feature type="binding site" evidence="3">
    <location>
        <position position="253"/>
    </location>
    <ligand>
        <name>Fe cation</name>
        <dbReference type="ChEBI" id="CHEBI:24875"/>
    </ligand>
</feature>
<dbReference type="SUPFAM" id="SSF53850">
    <property type="entry name" value="Periplasmic binding protein-like II"/>
    <property type="match status" value="1"/>
</dbReference>
<evidence type="ECO:0000256" key="2">
    <source>
        <dbReference type="ARBA" id="ARBA00022729"/>
    </source>
</evidence>
<name>A0AA37T4X4_9GAMM</name>
<evidence type="ECO:0000256" key="3">
    <source>
        <dbReference type="PIRSR" id="PIRSR002825-1"/>
    </source>
</evidence>
<organism evidence="4 5">
    <name type="scientific">Marinibactrum halimedae</name>
    <dbReference type="NCBI Taxonomy" id="1444977"/>
    <lineage>
        <taxon>Bacteria</taxon>
        <taxon>Pseudomonadati</taxon>
        <taxon>Pseudomonadota</taxon>
        <taxon>Gammaproteobacteria</taxon>
        <taxon>Cellvibrionales</taxon>
        <taxon>Cellvibrionaceae</taxon>
        <taxon>Marinibactrum</taxon>
    </lineage>
</organism>
<dbReference type="InterPro" id="IPR006059">
    <property type="entry name" value="SBP"/>
</dbReference>
<dbReference type="GO" id="GO:0030288">
    <property type="term" value="C:outer membrane-bounded periplasmic space"/>
    <property type="evidence" value="ECO:0007669"/>
    <property type="project" value="TreeGrafter"/>
</dbReference>
<gene>
    <name evidence="4" type="ORF">GCM10007877_10320</name>
</gene>
<sequence length="366" mass="40392">MFSLNHNSFMSFIFRVVDVARALPGLSRRLVSFLLMMFIMVGVLSGCSKSSNEEAASVITVYSARKEHLIKPIFELYTKETGIEVQYITDSAGPLLARLKAEGENSPADLFMTVDAGYLWQASNEGVLAAIDSSIIEANVPDSLRSPTLEWTGLSQRARTMVYAKERVQPEELSTYEALADSKWKGRLCLRTSKKVYNQSLVATMIKTMGEAKTEALIRGWVSNLATEPYSNDTKAMEAVAAGQCDVTIVNTYYFGRLKRDVPDLPLALFWPNQNDRGVHVNVSGAGVTRHAKNPEGAKALLEWMTTPAVQSMFAELNQEYPVNPAVKASEEVRSWGDFKADTVNVEAAGSLQAEAIKLMDRAGYH</sequence>
<accession>A0AA37T4X4</accession>
<protein>
    <submittedName>
        <fullName evidence="4">Binding protein component of ABC iron transporter</fullName>
    </submittedName>
</protein>
<dbReference type="EMBL" id="BSPD01000029">
    <property type="protein sequence ID" value="GLS25318.1"/>
    <property type="molecule type" value="Genomic_DNA"/>
</dbReference>
<evidence type="ECO:0000313" key="5">
    <source>
        <dbReference type="Proteomes" id="UP001156870"/>
    </source>
</evidence>
<dbReference type="Proteomes" id="UP001156870">
    <property type="component" value="Unassembled WGS sequence"/>
</dbReference>
<dbReference type="GO" id="GO:0046872">
    <property type="term" value="F:metal ion binding"/>
    <property type="evidence" value="ECO:0007669"/>
    <property type="project" value="UniProtKB-KW"/>
</dbReference>
<dbReference type="PANTHER" id="PTHR30006:SF15">
    <property type="entry name" value="IRON-UTILIZATION PERIPLASMIC PROTEIN"/>
    <property type="match status" value="1"/>
</dbReference>
<keyword evidence="5" id="KW-1185">Reference proteome</keyword>